<sequence length="682" mass="76104">MITEQDIAAFINCVDEAKKIDPLQPNGESQQEIWTRVHETICIPEGRPAGDMRALGRTLFRRAQLEPQLGIYAAPSRHFMHGTSNGEKLRDFSEVDKWCEAIRYLDLLQKLSGHRFDPSSTLGMERDLAVTDAVARLKGEGYRFFAKDERINFEEGELERCASDIFDAFREVDGFRISYLVLKHLQANKRFKGGRYLTGRISRSTTERNPQPAPPLGYLLNLAAANLSAERVTGFSEESVRKILQRATDIVAVLDVETYTTYAHMATSHDRLPIYLQELLIADHVLAFRQIHPADATEMMIGLFDWVDNEDMRSKIGWAIDDLQALMQWLFDYVPAETINATLSRETFAKAGIHEDRLGRLLADVSHDPSTVNKAYRTPLDATKADVGMKPLFATNDGRYFLFSPSLSSVGFYEIAAAKLRSVFGSHVDQDIGNAIEPMVAGMFRTRGIEPAIVSCKYDMRGTAGECDIVVETDQAVILIELKKKSMTRAALAGDSYSGFVDLFGGVLSAQEQLGQHEVLLREFGHIKFVDGRQIDLHGRRVERLAVTLLDWGGTQDGMVLRAIMPTLIGASLNYSAATAKQSDQLAKLNSTLGALGTQHTKLLSLGYEPRDMLTNWWFMSVPQLMALLRGVNDANGFYGALRRVGSITTGSLDFYQELEWRVALEHNVQTSDDSGSSPVSR</sequence>
<name>A0A1N6JPF8_9BURK</name>
<evidence type="ECO:0000313" key="1">
    <source>
        <dbReference type="EMBL" id="SIO46123.1"/>
    </source>
</evidence>
<dbReference type="RefSeq" id="WP_074266819.1">
    <property type="nucleotide sequence ID" value="NZ_FSRM01000002.1"/>
</dbReference>
<dbReference type="AlphaFoldDB" id="A0A1N6JPF8"/>
<proteinExistence type="predicted"/>
<protein>
    <submittedName>
        <fullName evidence="1">Uncharacterized protein</fullName>
    </submittedName>
</protein>
<dbReference type="Proteomes" id="UP000184693">
    <property type="component" value="Unassembled WGS sequence"/>
</dbReference>
<organism evidence="1 2">
    <name type="scientific">Paraburkholderia phenazinium</name>
    <dbReference type="NCBI Taxonomy" id="60549"/>
    <lineage>
        <taxon>Bacteria</taxon>
        <taxon>Pseudomonadati</taxon>
        <taxon>Pseudomonadota</taxon>
        <taxon>Betaproteobacteria</taxon>
        <taxon>Burkholderiales</taxon>
        <taxon>Burkholderiaceae</taxon>
        <taxon>Paraburkholderia</taxon>
    </lineage>
</organism>
<reference evidence="1 2" key="1">
    <citation type="submission" date="2016-11" db="EMBL/GenBank/DDBJ databases">
        <authorList>
            <person name="Jaros S."/>
            <person name="Januszkiewicz K."/>
            <person name="Wedrychowicz H."/>
        </authorList>
    </citation>
    <scope>NUCLEOTIDE SEQUENCE [LARGE SCALE GENOMIC DNA]</scope>
    <source>
        <strain evidence="1 2">GAS86</strain>
    </source>
</reference>
<dbReference type="EMBL" id="FSRM01000002">
    <property type="protein sequence ID" value="SIO46123.1"/>
    <property type="molecule type" value="Genomic_DNA"/>
</dbReference>
<gene>
    <name evidence="1" type="ORF">SAMN05444168_4756</name>
</gene>
<accession>A0A1N6JPF8</accession>
<dbReference type="OrthoDB" id="9146037at2"/>
<evidence type="ECO:0000313" key="2">
    <source>
        <dbReference type="Proteomes" id="UP000184693"/>
    </source>
</evidence>